<evidence type="ECO:0000313" key="3">
    <source>
        <dbReference type="Proteomes" id="UP000326067"/>
    </source>
</evidence>
<evidence type="ECO:0000313" key="2">
    <source>
        <dbReference type="EMBL" id="VVO69810.1"/>
    </source>
</evidence>
<dbReference type="Proteomes" id="UP000326067">
    <property type="component" value="Unassembled WGS sequence"/>
</dbReference>
<dbReference type="EMBL" id="CABVIC010000001">
    <property type="protein sequence ID" value="VVO69810.1"/>
    <property type="molecule type" value="Genomic_DNA"/>
</dbReference>
<name>A0A5E7I0F0_PSEFL</name>
<sequence length="253" mass="28237">MHTTTSTINTPASVATQFGNGENVSRIISTIALRDMINEARQQAGEPKVRNDHFLSRVEDELGDDLEGVQKYYTPLHGNQVATYGLTLDQCMLVGMRESKAVRRSVLQKLKELEGPRVLATLPDFSNPAAAARAWAEQFELQQAANQALIEAAPKIAFVERYVESTGLKGFRQVAKLLKANESRFRQFLLDKKIMYRMGGEWQAYQPHIDAGRFEVKAGTSDSGHAYNQSKFTPKGVNWIAGLWAQHNLKGVE</sequence>
<dbReference type="Pfam" id="PF03374">
    <property type="entry name" value="ANT"/>
    <property type="match status" value="1"/>
</dbReference>
<organism evidence="2 3">
    <name type="scientific">Pseudomonas fluorescens</name>
    <dbReference type="NCBI Taxonomy" id="294"/>
    <lineage>
        <taxon>Bacteria</taxon>
        <taxon>Pseudomonadati</taxon>
        <taxon>Pseudomonadota</taxon>
        <taxon>Gammaproteobacteria</taxon>
        <taxon>Pseudomonadales</taxon>
        <taxon>Pseudomonadaceae</taxon>
        <taxon>Pseudomonas</taxon>
    </lineage>
</organism>
<dbReference type="InterPro" id="IPR005039">
    <property type="entry name" value="Ant_C"/>
</dbReference>
<dbReference type="AlphaFoldDB" id="A0A5E7I0F0"/>
<gene>
    <name evidence="2" type="ORF">PS847_01246</name>
</gene>
<feature type="domain" description="Antirepressor protein C-terminal" evidence="1">
    <location>
        <begin position="147"/>
        <end position="245"/>
    </location>
</feature>
<dbReference type="GO" id="GO:0003677">
    <property type="term" value="F:DNA binding"/>
    <property type="evidence" value="ECO:0007669"/>
    <property type="project" value="InterPro"/>
</dbReference>
<protein>
    <recommendedName>
        <fullName evidence="1">Antirepressor protein C-terminal domain-containing protein</fullName>
    </recommendedName>
</protein>
<dbReference type="RefSeq" id="WP_150635487.1">
    <property type="nucleotide sequence ID" value="NZ_CABVIC010000001.1"/>
</dbReference>
<proteinExistence type="predicted"/>
<reference evidence="2 3" key="1">
    <citation type="submission" date="2019-09" db="EMBL/GenBank/DDBJ databases">
        <authorList>
            <person name="Chandra G."/>
            <person name="Truman W A."/>
        </authorList>
    </citation>
    <scope>NUCLEOTIDE SEQUENCE [LARGE SCALE GENOMIC DNA]</scope>
    <source>
        <strain evidence="2">PS847</strain>
    </source>
</reference>
<evidence type="ECO:0000259" key="1">
    <source>
        <dbReference type="Pfam" id="PF03374"/>
    </source>
</evidence>
<accession>A0A5E7I0F0</accession>